<organism evidence="1 2">
    <name type="scientific">Flavobacterium luminosum</name>
    <dbReference type="NCBI Taxonomy" id="2949086"/>
    <lineage>
        <taxon>Bacteria</taxon>
        <taxon>Pseudomonadati</taxon>
        <taxon>Bacteroidota</taxon>
        <taxon>Flavobacteriia</taxon>
        <taxon>Flavobacteriales</taxon>
        <taxon>Flavobacteriaceae</taxon>
        <taxon>Flavobacterium</taxon>
    </lineage>
</organism>
<comment type="caution">
    <text evidence="1">The sequence shown here is derived from an EMBL/GenBank/DDBJ whole genome shotgun (WGS) entry which is preliminary data.</text>
</comment>
<dbReference type="RefSeq" id="WP_250591511.1">
    <property type="nucleotide sequence ID" value="NZ_JAMLJM010000002.1"/>
</dbReference>
<evidence type="ECO:0000313" key="1">
    <source>
        <dbReference type="EMBL" id="MCL9808392.1"/>
    </source>
</evidence>
<gene>
    <name evidence="1" type="ORF">NAT50_03375</name>
</gene>
<proteinExistence type="predicted"/>
<evidence type="ECO:0000313" key="2">
    <source>
        <dbReference type="Proteomes" id="UP001317191"/>
    </source>
</evidence>
<evidence type="ECO:0008006" key="3">
    <source>
        <dbReference type="Google" id="ProtNLM"/>
    </source>
</evidence>
<keyword evidence="2" id="KW-1185">Reference proteome</keyword>
<protein>
    <recommendedName>
        <fullName evidence="3">IPExxxVDY family protein</fullName>
    </recommendedName>
</protein>
<reference evidence="1 2" key="1">
    <citation type="submission" date="2022-05" db="EMBL/GenBank/DDBJ databases">
        <title>Flavobacterium sp., isolated from activated sludge.</title>
        <authorList>
            <person name="Ran Q."/>
        </authorList>
    </citation>
    <scope>NUCLEOTIDE SEQUENCE [LARGE SCALE GENOMIC DNA]</scope>
    <source>
        <strain evidence="1 2">HXWNR70</strain>
    </source>
</reference>
<dbReference type="EMBL" id="JAMLJM010000002">
    <property type="protein sequence ID" value="MCL9808392.1"/>
    <property type="molecule type" value="Genomic_DNA"/>
</dbReference>
<sequence>MKIDKLPSFFSAKAMYRYIGSNMKHFQEKRFENIRIKDVDYKLNEELLVKQVMFDGTEIMYSMISSNLFFKKNENFEFREENCFCDFCLFYDEDYMVFEGSISYLNAFKPNFEYKEYFNTTIILPFNQKLLDIWVKHDKQIQD</sequence>
<accession>A0ABT0TLM0</accession>
<dbReference type="Proteomes" id="UP001317191">
    <property type="component" value="Unassembled WGS sequence"/>
</dbReference>
<name>A0ABT0TLM0_9FLAO</name>